<dbReference type="EMBL" id="LSNE01000003">
    <property type="protein sequence ID" value="KXI29518.1"/>
    <property type="molecule type" value="Genomic_DNA"/>
</dbReference>
<dbReference type="OrthoDB" id="6117416at2"/>
<proteinExistence type="predicted"/>
<protein>
    <recommendedName>
        <fullName evidence="4">PEP-CTERM protein-sorting domain-containing protein</fullName>
    </recommendedName>
</protein>
<dbReference type="InterPro" id="IPR013424">
    <property type="entry name" value="Ice-binding_C"/>
</dbReference>
<feature type="signal peptide" evidence="1">
    <location>
        <begin position="1"/>
        <end position="24"/>
    </location>
</feature>
<dbReference type="NCBIfam" id="NF041927">
    <property type="entry name" value="Xrt_dep_XDP1"/>
    <property type="match status" value="1"/>
</dbReference>
<reference evidence="3" key="1">
    <citation type="submission" date="2016-02" db="EMBL/GenBank/DDBJ databases">
        <authorList>
            <person name="Schultz-Johansen M."/>
            <person name="Glaring M.A."/>
            <person name="Bech P.K."/>
            <person name="Stougaard P."/>
        </authorList>
    </citation>
    <scope>NUCLEOTIDE SEQUENCE [LARGE SCALE GENOMIC DNA]</scope>
    <source>
        <strain evidence="3">S66</strain>
    </source>
</reference>
<dbReference type="RefSeq" id="WP_068372111.1">
    <property type="nucleotide sequence ID" value="NZ_LSNE01000003.1"/>
</dbReference>
<keyword evidence="3" id="KW-1185">Reference proteome</keyword>
<name>A0A136A2P6_9ALTE</name>
<comment type="caution">
    <text evidence="2">The sequence shown here is derived from an EMBL/GenBank/DDBJ whole genome shotgun (WGS) entry which is preliminary data.</text>
</comment>
<evidence type="ECO:0008006" key="4">
    <source>
        <dbReference type="Google" id="ProtNLM"/>
    </source>
</evidence>
<feature type="chain" id="PRO_5007469433" description="PEP-CTERM protein-sorting domain-containing protein" evidence="1">
    <location>
        <begin position="25"/>
        <end position="284"/>
    </location>
</feature>
<sequence length="284" mass="30431">MKFFNSIVKLSLLSAFAVVTSTNASTTTWEWDLRAGQAGNTVTSCSNYCPTDSFSVTDTQGSESVKADLSAWADTQGDTGSGPNRDPYIDQAKMYYWDNNSWGAVNSDESSREEPGHAFDNMGNAGYVDYDMVLVSFDTSVALTGIDFGWRSDGDFTLLAYTGSGVFSGNQLDGSTWGAQASSGNWLTVGQYNGGPNSDNGYYAVNNTDVSSQFWLIGAYNSVFGTGLTNNNNITSNNDAFKIKRLRGDSTDTPPPEEVPAPTALGLLLVGALGIYARRNKKVA</sequence>
<gene>
    <name evidence="2" type="ORF">AX660_05520</name>
</gene>
<organism evidence="2 3">
    <name type="scientific">Paraglaciecola hydrolytica</name>
    <dbReference type="NCBI Taxonomy" id="1799789"/>
    <lineage>
        <taxon>Bacteria</taxon>
        <taxon>Pseudomonadati</taxon>
        <taxon>Pseudomonadota</taxon>
        <taxon>Gammaproteobacteria</taxon>
        <taxon>Alteromonadales</taxon>
        <taxon>Alteromonadaceae</taxon>
        <taxon>Paraglaciecola</taxon>
    </lineage>
</organism>
<evidence type="ECO:0000313" key="3">
    <source>
        <dbReference type="Proteomes" id="UP000070299"/>
    </source>
</evidence>
<dbReference type="InterPro" id="IPR049672">
    <property type="entry name" value="Xrt_dep_XDP1"/>
</dbReference>
<accession>A0A136A2P6</accession>
<dbReference type="Proteomes" id="UP000070299">
    <property type="component" value="Unassembled WGS sequence"/>
</dbReference>
<keyword evidence="1" id="KW-0732">Signal</keyword>
<dbReference type="NCBIfam" id="TIGR02595">
    <property type="entry name" value="PEP_CTERM"/>
    <property type="match status" value="1"/>
</dbReference>
<evidence type="ECO:0000256" key="1">
    <source>
        <dbReference type="SAM" id="SignalP"/>
    </source>
</evidence>
<evidence type="ECO:0000313" key="2">
    <source>
        <dbReference type="EMBL" id="KXI29518.1"/>
    </source>
</evidence>
<dbReference type="AlphaFoldDB" id="A0A136A2P6"/>